<dbReference type="EMBL" id="JAIWWW010000009">
    <property type="protein sequence ID" value="MCA4522641.1"/>
    <property type="molecule type" value="Genomic_DNA"/>
</dbReference>
<evidence type="ECO:0000313" key="3">
    <source>
        <dbReference type="Proteomes" id="UP001197958"/>
    </source>
</evidence>
<dbReference type="Proteomes" id="UP001198461">
    <property type="component" value="Unassembled WGS sequence"/>
</dbReference>
<gene>
    <name evidence="2" type="ORF">LD004_17485</name>
    <name evidence="1" type="ORF">LDZ35_05370</name>
</gene>
<dbReference type="AlphaFoldDB" id="A0AAW4SGZ0"/>
<dbReference type="PROSITE" id="PS51257">
    <property type="entry name" value="PROKAR_LIPOPROTEIN"/>
    <property type="match status" value="1"/>
</dbReference>
<dbReference type="Proteomes" id="UP001197958">
    <property type="component" value="Unassembled WGS sequence"/>
</dbReference>
<sequence length="296" mass="31645">MDNLRYTIVALLGLGMAACTDNVTETDNAQEYGASARNIQVSVLTKGMSRTETGEPFSNSFYLYIDQTGTENDYFVKMKYNTEVGGGWTVDGNEQELLLIDSPENFRFSAMCFQDDGTAITLDEYCSAEHVYLGGKDILYAKSGDDGCSIDNEGRLKISFSHLFSKLSFSFEKEGSAGGGETSEGGISEGTLPESIVASGISNKFTWTASTGDFSTAVLSYEEGDAVITILKDAEGKYTCFAVPQEVETVKLELGVASSSYLNGLKLESGKAVNVMLKNHGSASGGETEISAVPGE</sequence>
<comment type="caution">
    <text evidence="1">The sequence shown here is derived from an EMBL/GenBank/DDBJ whole genome shotgun (WGS) entry which is preliminary data.</text>
</comment>
<evidence type="ECO:0000313" key="2">
    <source>
        <dbReference type="EMBL" id="MCA4705398.1"/>
    </source>
</evidence>
<dbReference type="EMBL" id="JAIWYE010000031">
    <property type="protein sequence ID" value="MCA4705398.1"/>
    <property type="molecule type" value="Genomic_DNA"/>
</dbReference>
<reference evidence="1" key="1">
    <citation type="submission" date="2023-08" db="EMBL/GenBank/DDBJ databases">
        <title>Mucin Metabolism Genes Underlie the Key Renovations of Bacteroides xylanisolvens Genomes in Captive Great Apes.</title>
        <authorList>
            <person name="Nishida A.H."/>
        </authorList>
    </citation>
    <scope>NUCLEOTIDE SEQUENCE</scope>
    <source>
        <strain evidence="2">P13.H9</strain>
        <strain evidence="1">P19.10B</strain>
    </source>
</reference>
<evidence type="ECO:0000313" key="1">
    <source>
        <dbReference type="EMBL" id="MCA4522641.1"/>
    </source>
</evidence>
<organism evidence="1 3">
    <name type="scientific">Bacteroides xylanisolvens</name>
    <dbReference type="NCBI Taxonomy" id="371601"/>
    <lineage>
        <taxon>Bacteria</taxon>
        <taxon>Pseudomonadati</taxon>
        <taxon>Bacteroidota</taxon>
        <taxon>Bacteroidia</taxon>
        <taxon>Bacteroidales</taxon>
        <taxon>Bacteroidaceae</taxon>
        <taxon>Bacteroides</taxon>
    </lineage>
</organism>
<name>A0AAW4SGZ0_9BACE</name>
<proteinExistence type="predicted"/>
<accession>A0AAW4SGZ0</accession>
<protein>
    <submittedName>
        <fullName evidence="1">Fimbrillin family protein</fullName>
    </submittedName>
</protein>
<dbReference type="RefSeq" id="WP_072067764.1">
    <property type="nucleotide sequence ID" value="NZ_CP183042.1"/>
</dbReference>
<dbReference type="InterPro" id="IPR025049">
    <property type="entry name" value="Mfa-like_1"/>
</dbReference>
<dbReference type="Pfam" id="PF13149">
    <property type="entry name" value="Mfa_like_1"/>
    <property type="match status" value="1"/>
</dbReference>